<evidence type="ECO:0000313" key="4">
    <source>
        <dbReference type="Proteomes" id="UP000237222"/>
    </source>
</evidence>
<dbReference type="PANTHER" id="PTHR13078:SF56">
    <property type="entry name" value="PEROXISOMAL MULTIFUNCTIONAL ENZYME TYPE 2"/>
    <property type="match status" value="1"/>
</dbReference>
<proteinExistence type="predicted"/>
<dbReference type="InterPro" id="IPR002539">
    <property type="entry name" value="MaoC-like_dom"/>
</dbReference>
<dbReference type="SUPFAM" id="SSF54637">
    <property type="entry name" value="Thioesterase/thiol ester dehydrase-isomerase"/>
    <property type="match status" value="2"/>
</dbReference>
<dbReference type="CDD" id="cd03448">
    <property type="entry name" value="HDE_HSD"/>
    <property type="match status" value="1"/>
</dbReference>
<name>A0A2S4HM02_9GAMM</name>
<evidence type="ECO:0000259" key="2">
    <source>
        <dbReference type="Pfam" id="PF22622"/>
    </source>
</evidence>
<organism evidence="3 4">
    <name type="scientific">Zhongshania marina</name>
    <dbReference type="NCBI Taxonomy" id="2304603"/>
    <lineage>
        <taxon>Bacteria</taxon>
        <taxon>Pseudomonadati</taxon>
        <taxon>Pseudomonadota</taxon>
        <taxon>Gammaproteobacteria</taxon>
        <taxon>Cellvibrionales</taxon>
        <taxon>Spongiibacteraceae</taxon>
        <taxon>Zhongshania</taxon>
    </lineage>
</organism>
<dbReference type="OrthoDB" id="9774179at2"/>
<comment type="caution">
    <text evidence="3">The sequence shown here is derived from an EMBL/GenBank/DDBJ whole genome shotgun (WGS) entry which is preliminary data.</text>
</comment>
<reference evidence="3" key="1">
    <citation type="submission" date="2018-01" db="EMBL/GenBank/DDBJ databases">
        <authorList>
            <person name="Yu X.-D."/>
        </authorList>
    </citation>
    <scope>NUCLEOTIDE SEQUENCE</scope>
    <source>
        <strain evidence="3">ZX-21</strain>
    </source>
</reference>
<dbReference type="InterPro" id="IPR054357">
    <property type="entry name" value="MFE-2_N"/>
</dbReference>
<feature type="domain" description="Peroxisomal multifunctional enzyme type 2-like N-terminal" evidence="2">
    <location>
        <begin position="19"/>
        <end position="146"/>
    </location>
</feature>
<dbReference type="GO" id="GO:0003857">
    <property type="term" value="F:(3S)-3-hydroxyacyl-CoA dehydrogenase (NAD+) activity"/>
    <property type="evidence" value="ECO:0007669"/>
    <property type="project" value="TreeGrafter"/>
</dbReference>
<dbReference type="EMBL" id="PQGG01000002">
    <property type="protein sequence ID" value="POP54751.1"/>
    <property type="molecule type" value="Genomic_DNA"/>
</dbReference>
<dbReference type="GO" id="GO:0044594">
    <property type="term" value="F:17-beta-hydroxysteroid dehydrogenase (NAD+) activity"/>
    <property type="evidence" value="ECO:0007669"/>
    <property type="project" value="TreeGrafter"/>
</dbReference>
<dbReference type="Proteomes" id="UP000237222">
    <property type="component" value="Unassembled WGS sequence"/>
</dbReference>
<gene>
    <name evidence="3" type="ORF">C0068_00600</name>
</gene>
<dbReference type="GO" id="GO:0004300">
    <property type="term" value="F:enoyl-CoA hydratase activity"/>
    <property type="evidence" value="ECO:0007669"/>
    <property type="project" value="TreeGrafter"/>
</dbReference>
<dbReference type="GO" id="GO:0006635">
    <property type="term" value="P:fatty acid beta-oxidation"/>
    <property type="evidence" value="ECO:0007669"/>
    <property type="project" value="TreeGrafter"/>
</dbReference>
<dbReference type="Pfam" id="PF22622">
    <property type="entry name" value="MFE-2_hydrat-2_N"/>
    <property type="match status" value="1"/>
</dbReference>
<dbReference type="InterPro" id="IPR029069">
    <property type="entry name" value="HotDog_dom_sf"/>
</dbReference>
<dbReference type="Gene3D" id="3.10.129.10">
    <property type="entry name" value="Hotdog Thioesterase"/>
    <property type="match status" value="2"/>
</dbReference>
<evidence type="ECO:0000313" key="3">
    <source>
        <dbReference type="EMBL" id="POP54751.1"/>
    </source>
</evidence>
<protein>
    <submittedName>
        <fullName evidence="3">3-alpha,7-alpha, 12-alpha-trihydroxy-5-beta-cholest-24-enoyl-CoA hydratase</fullName>
    </submittedName>
</protein>
<evidence type="ECO:0000259" key="1">
    <source>
        <dbReference type="Pfam" id="PF01575"/>
    </source>
</evidence>
<accession>A0A2S4HM02</accession>
<feature type="domain" description="MaoC-like" evidence="1">
    <location>
        <begin position="163"/>
        <end position="277"/>
    </location>
</feature>
<dbReference type="AlphaFoldDB" id="A0A2S4HM02"/>
<dbReference type="Pfam" id="PF01575">
    <property type="entry name" value="MaoC_dehydratas"/>
    <property type="match status" value="1"/>
</dbReference>
<dbReference type="PANTHER" id="PTHR13078">
    <property type="entry name" value="PEROXISOMAL MULTIFUNCTIONAL ENZYME TYPE 2-RELATED"/>
    <property type="match status" value="1"/>
</dbReference>
<dbReference type="RefSeq" id="WP_103682553.1">
    <property type="nucleotide sequence ID" value="NZ_PQGG01000002.1"/>
</dbReference>
<sequence length="293" mass="32393">MAASYQKLLALKVPEKSVHYTAKDVQLYALSLGMGRDPIDSAELDFVYEKNLKVLPSLSMTLAHPGFWARDLDSGLDWVKILHAGQSMVMHQPLPSEANIVARSRIVDVIDKGEGRGALVYFERQLIDEDSGSLYCTMVQTVFCRGDGGMGGNPELKPVIHRIPERPADASLLRQTSPQMALLYRLNGDMNPLHADPEIARKAGFERPILQGLASFGVACESLIALCCDNDPTRLESMDCRFSAPVYPGETLRTDVWHEPDGTYFRVSVAEREVRAIDNGFMAVRAKINSAVI</sequence>